<sequence>MGAEEEALRERARSLGIQDRVAFVPFLPRQELWQRLPKLDALVFTTSGSEALGLVAVEAQAHGLPLVYSNVAGMAETLGQAGIPFTAGDPASLASALDQLTRDVHRRKYLIRAGLVNSLLYDMTHTARQVANLTTKIVSAAPA</sequence>
<protein>
    <submittedName>
        <fullName evidence="4">Glycosyltransferase involved in cell wall biosynthesis</fullName>
    </submittedName>
</protein>
<keyword evidence="5" id="KW-1185">Reference proteome</keyword>
<accession>A0A7W9L825</accession>
<dbReference type="PANTHER" id="PTHR12526:SF510">
    <property type="entry name" value="D-INOSITOL 3-PHOSPHATE GLYCOSYLTRANSFERASE"/>
    <property type="match status" value="1"/>
</dbReference>
<keyword evidence="2 4" id="KW-0808">Transferase</keyword>
<dbReference type="AlphaFoldDB" id="A0A7W9L825"/>
<keyword evidence="1" id="KW-0328">Glycosyltransferase</keyword>
<comment type="caution">
    <text evidence="4">The sequence shown here is derived from an EMBL/GenBank/DDBJ whole genome shotgun (WGS) entry which is preliminary data.</text>
</comment>
<dbReference type="Proteomes" id="UP000579153">
    <property type="component" value="Unassembled WGS sequence"/>
</dbReference>
<dbReference type="EMBL" id="JACHMB010000001">
    <property type="protein sequence ID" value="MBB5774044.1"/>
    <property type="molecule type" value="Genomic_DNA"/>
</dbReference>
<dbReference type="InterPro" id="IPR001296">
    <property type="entry name" value="Glyco_trans_1"/>
</dbReference>
<reference evidence="4 5" key="1">
    <citation type="submission" date="2020-08" db="EMBL/GenBank/DDBJ databases">
        <title>Sequencing the genomes of 1000 actinobacteria strains.</title>
        <authorList>
            <person name="Klenk H.-P."/>
        </authorList>
    </citation>
    <scope>NUCLEOTIDE SEQUENCE [LARGE SCALE GENOMIC DNA]</scope>
    <source>
        <strain evidence="4 5">DSM 45507</strain>
    </source>
</reference>
<proteinExistence type="predicted"/>
<evidence type="ECO:0000256" key="2">
    <source>
        <dbReference type="ARBA" id="ARBA00022679"/>
    </source>
</evidence>
<dbReference type="Gene3D" id="3.40.50.2000">
    <property type="entry name" value="Glycogen Phosphorylase B"/>
    <property type="match status" value="1"/>
</dbReference>
<gene>
    <name evidence="4" type="ORF">HD596_000800</name>
</gene>
<dbReference type="GO" id="GO:0016757">
    <property type="term" value="F:glycosyltransferase activity"/>
    <property type="evidence" value="ECO:0007669"/>
    <property type="project" value="UniProtKB-KW"/>
</dbReference>
<dbReference type="PANTHER" id="PTHR12526">
    <property type="entry name" value="GLYCOSYLTRANSFERASE"/>
    <property type="match status" value="1"/>
</dbReference>
<feature type="domain" description="Glycosyl transferase family 1" evidence="3">
    <location>
        <begin position="2"/>
        <end position="114"/>
    </location>
</feature>
<organism evidence="4 5">
    <name type="scientific">Nonomuraea jabiensis</name>
    <dbReference type="NCBI Taxonomy" id="882448"/>
    <lineage>
        <taxon>Bacteria</taxon>
        <taxon>Bacillati</taxon>
        <taxon>Actinomycetota</taxon>
        <taxon>Actinomycetes</taxon>
        <taxon>Streptosporangiales</taxon>
        <taxon>Streptosporangiaceae</taxon>
        <taxon>Nonomuraea</taxon>
    </lineage>
</organism>
<evidence type="ECO:0000256" key="1">
    <source>
        <dbReference type="ARBA" id="ARBA00022676"/>
    </source>
</evidence>
<dbReference type="SUPFAM" id="SSF53756">
    <property type="entry name" value="UDP-Glycosyltransferase/glycogen phosphorylase"/>
    <property type="match status" value="1"/>
</dbReference>
<evidence type="ECO:0000313" key="4">
    <source>
        <dbReference type="EMBL" id="MBB5774044.1"/>
    </source>
</evidence>
<evidence type="ECO:0000259" key="3">
    <source>
        <dbReference type="Pfam" id="PF00534"/>
    </source>
</evidence>
<evidence type="ECO:0000313" key="5">
    <source>
        <dbReference type="Proteomes" id="UP000579153"/>
    </source>
</evidence>
<dbReference type="Pfam" id="PF00534">
    <property type="entry name" value="Glycos_transf_1"/>
    <property type="match status" value="1"/>
</dbReference>
<name>A0A7W9L825_9ACTN</name>